<evidence type="ECO:0000313" key="1">
    <source>
        <dbReference type="EMBL" id="MBT0994583.1"/>
    </source>
</evidence>
<accession>A0ABS5TZJ6</accession>
<gene>
    <name evidence="1" type="ORF">KIN34_09820</name>
</gene>
<name>A0ABS5TZJ6_9CELL</name>
<protein>
    <submittedName>
        <fullName evidence="1">Uncharacterized protein</fullName>
    </submittedName>
</protein>
<comment type="caution">
    <text evidence="1">The sequence shown here is derived from an EMBL/GenBank/DDBJ whole genome shotgun (WGS) entry which is preliminary data.</text>
</comment>
<organism evidence="1 2">
    <name type="scientific">Cellulomonas fulva</name>
    <dbReference type="NCBI Taxonomy" id="2835530"/>
    <lineage>
        <taxon>Bacteria</taxon>
        <taxon>Bacillati</taxon>
        <taxon>Actinomycetota</taxon>
        <taxon>Actinomycetes</taxon>
        <taxon>Micrococcales</taxon>
        <taxon>Cellulomonadaceae</taxon>
        <taxon>Cellulomonas</taxon>
    </lineage>
</organism>
<keyword evidence="2" id="KW-1185">Reference proteome</keyword>
<dbReference type="EMBL" id="JAHBOH010000001">
    <property type="protein sequence ID" value="MBT0994583.1"/>
    <property type="molecule type" value="Genomic_DNA"/>
</dbReference>
<sequence>MTPLPTSRTGAASPVRAWVESPLQMISALEAAATGLLGPRVDVVHRMGVTAVDELALRLRRVALPPGVRLVPSSPWGLWRHAAPGAVGDPFSGAVQARSLASRRSPYVVLDDGLATLHLLDLLTRTGTGGITRPRAHPGNARRSLAVAARSHLLGLARDHRLVVFTMLPVRPEVEVAFVALGGEIVAHTFAWSSTLREPELHGANEVVVGSAMASDGLVDAGAYARWVHDVAAAADGEVVYIPHRREDPALTAQVADRAQIRVERGPWPVEVSLRCLAPGAVVHCLPSTPLLSLRGVLAAAGVKLVGVPVPDDWWTPAASPRFRAGLPRVDAPS</sequence>
<reference evidence="1 2" key="1">
    <citation type="submission" date="2021-05" db="EMBL/GenBank/DDBJ databases">
        <title>Description of Cellulomonas sp. DKR-3 sp. nov.</title>
        <authorList>
            <person name="Dahal R.H."/>
            <person name="Chaudhary D.K."/>
        </authorList>
    </citation>
    <scope>NUCLEOTIDE SEQUENCE [LARGE SCALE GENOMIC DNA]</scope>
    <source>
        <strain evidence="1 2">DKR-3</strain>
    </source>
</reference>
<proteinExistence type="predicted"/>
<evidence type="ECO:0000313" key="2">
    <source>
        <dbReference type="Proteomes" id="UP000722125"/>
    </source>
</evidence>
<dbReference type="RefSeq" id="WP_214349820.1">
    <property type="nucleotide sequence ID" value="NZ_JAHBOH010000001.1"/>
</dbReference>
<dbReference type="Proteomes" id="UP000722125">
    <property type="component" value="Unassembled WGS sequence"/>
</dbReference>